<name>A0A431U1T9_9BACT</name>
<evidence type="ECO:0000313" key="3">
    <source>
        <dbReference type="EMBL" id="RTQ49131.1"/>
    </source>
</evidence>
<reference evidence="3 4" key="1">
    <citation type="submission" date="2018-12" db="EMBL/GenBank/DDBJ databases">
        <title>Hymenobacter gummosus sp. nov., isolated from a spring.</title>
        <authorList>
            <person name="Nie L."/>
        </authorList>
    </citation>
    <scope>NUCLEOTIDE SEQUENCE [LARGE SCALE GENOMIC DNA]</scope>
    <source>
        <strain evidence="3 4">KCTC 52166</strain>
    </source>
</reference>
<dbReference type="PROSITE" id="PS51257">
    <property type="entry name" value="PROKAR_LIPOPROTEIN"/>
    <property type="match status" value="1"/>
</dbReference>
<comment type="caution">
    <text evidence="3">The sequence shown here is derived from an EMBL/GenBank/DDBJ whole genome shotgun (WGS) entry which is preliminary data.</text>
</comment>
<feature type="signal peptide" evidence="2">
    <location>
        <begin position="1"/>
        <end position="21"/>
    </location>
</feature>
<evidence type="ECO:0000313" key="4">
    <source>
        <dbReference type="Proteomes" id="UP000282184"/>
    </source>
</evidence>
<keyword evidence="2" id="KW-0732">Signal</keyword>
<keyword evidence="4" id="KW-1185">Reference proteome</keyword>
<sequence length="211" mass="22424">MNHLFLRLALVLLTVAGLGLTSCNNDDDQQDDTVKPALETKTVADLAPQPGAPTSTGQPGQPRHYTFYSLTEGKEVPYTDSASTKWDVAFRRTNVLINGGTSGPGQGGAKVESGLFAELTTAPDTYAVDAASGLAIPAVTGSGWYNYNSTTHLITPIAGKVIFVRTATGKYAKLEITSYYQGSPASPTLATPSGYYSFRYVYQPDGSKNLK</sequence>
<feature type="chain" id="PRO_5019110766" description="HmuY family protein" evidence="2">
    <location>
        <begin position="22"/>
        <end position="211"/>
    </location>
</feature>
<accession>A0A431U1T9</accession>
<dbReference type="RefSeq" id="WP_126693662.1">
    <property type="nucleotide sequence ID" value="NZ_RXOF01000007.1"/>
</dbReference>
<evidence type="ECO:0008006" key="5">
    <source>
        <dbReference type="Google" id="ProtNLM"/>
    </source>
</evidence>
<feature type="region of interest" description="Disordered" evidence="1">
    <location>
        <begin position="41"/>
        <end position="65"/>
    </location>
</feature>
<dbReference type="EMBL" id="RXOF01000007">
    <property type="protein sequence ID" value="RTQ49131.1"/>
    <property type="molecule type" value="Genomic_DNA"/>
</dbReference>
<evidence type="ECO:0000256" key="2">
    <source>
        <dbReference type="SAM" id="SignalP"/>
    </source>
</evidence>
<proteinExistence type="predicted"/>
<dbReference type="Proteomes" id="UP000282184">
    <property type="component" value="Unassembled WGS sequence"/>
</dbReference>
<dbReference type="Pfam" id="PF14064">
    <property type="entry name" value="HmuY"/>
    <property type="match status" value="1"/>
</dbReference>
<evidence type="ECO:0000256" key="1">
    <source>
        <dbReference type="SAM" id="MobiDB-lite"/>
    </source>
</evidence>
<dbReference type="AlphaFoldDB" id="A0A431U1T9"/>
<dbReference type="CDD" id="cd12105">
    <property type="entry name" value="HmuY"/>
    <property type="match status" value="1"/>
</dbReference>
<protein>
    <recommendedName>
        <fullName evidence="5">HmuY family protein</fullName>
    </recommendedName>
</protein>
<dbReference type="OrthoDB" id="5510929at2"/>
<dbReference type="InterPro" id="IPR025921">
    <property type="entry name" value="HmuY"/>
</dbReference>
<organism evidence="3 4">
    <name type="scientific">Hymenobacter gummosus</name>
    <dbReference type="NCBI Taxonomy" id="1776032"/>
    <lineage>
        <taxon>Bacteria</taxon>
        <taxon>Pseudomonadati</taxon>
        <taxon>Bacteroidota</taxon>
        <taxon>Cytophagia</taxon>
        <taxon>Cytophagales</taxon>
        <taxon>Hymenobacteraceae</taxon>
        <taxon>Hymenobacter</taxon>
    </lineage>
</organism>
<gene>
    <name evidence="3" type="ORF">EJV47_13345</name>
</gene>